<dbReference type="Gramene" id="PSR88187">
    <property type="protein sequence ID" value="PSR88187"/>
    <property type="gene ID" value="CEY00_Acc31217"/>
</dbReference>
<dbReference type="EMBL" id="NKQK01000027">
    <property type="protein sequence ID" value="PSR88187.1"/>
    <property type="molecule type" value="Genomic_DNA"/>
</dbReference>
<keyword evidence="1" id="KW-0812">Transmembrane</keyword>
<gene>
    <name evidence="2" type="ORF">CEY00_Acc31217</name>
</gene>
<keyword evidence="1" id="KW-1133">Transmembrane helix</keyword>
<organism evidence="2 3">
    <name type="scientific">Actinidia chinensis var. chinensis</name>
    <name type="common">Chinese soft-hair kiwi</name>
    <dbReference type="NCBI Taxonomy" id="1590841"/>
    <lineage>
        <taxon>Eukaryota</taxon>
        <taxon>Viridiplantae</taxon>
        <taxon>Streptophyta</taxon>
        <taxon>Embryophyta</taxon>
        <taxon>Tracheophyta</taxon>
        <taxon>Spermatophyta</taxon>
        <taxon>Magnoliopsida</taxon>
        <taxon>eudicotyledons</taxon>
        <taxon>Gunneridae</taxon>
        <taxon>Pentapetalae</taxon>
        <taxon>asterids</taxon>
        <taxon>Ericales</taxon>
        <taxon>Actinidiaceae</taxon>
        <taxon>Actinidia</taxon>
    </lineage>
</organism>
<dbReference type="PANTHER" id="PTHR33333:SF32">
    <property type="entry name" value="PSAD1"/>
    <property type="match status" value="1"/>
</dbReference>
<sequence>MGEEISMSYVLGRLREKERDLGAEDWMNCVLEKLKEWLEVLENFGASLIGKVDEVFPPETREELLRHWLRVATPFIIGTVALLLFIWFCRCCCRCCCRGGGRGAVKMMIAPGRGGLIPRPGFEANPRSYFRDLRGKPLDELL</sequence>
<feature type="transmembrane region" description="Helical" evidence="1">
    <location>
        <begin position="68"/>
        <end position="88"/>
    </location>
</feature>
<reference evidence="3" key="2">
    <citation type="journal article" date="2018" name="BMC Genomics">
        <title>A manually annotated Actinidia chinensis var. chinensis (kiwifruit) genome highlights the challenges associated with draft genomes and gene prediction in plants.</title>
        <authorList>
            <person name="Pilkington S.M."/>
            <person name="Crowhurst R."/>
            <person name="Hilario E."/>
            <person name="Nardozza S."/>
            <person name="Fraser L."/>
            <person name="Peng Y."/>
            <person name="Gunaseelan K."/>
            <person name="Simpson R."/>
            <person name="Tahir J."/>
            <person name="Deroles S.C."/>
            <person name="Templeton K."/>
            <person name="Luo Z."/>
            <person name="Davy M."/>
            <person name="Cheng C."/>
            <person name="McNeilage M."/>
            <person name="Scaglione D."/>
            <person name="Liu Y."/>
            <person name="Zhang Q."/>
            <person name="Datson P."/>
            <person name="De Silva N."/>
            <person name="Gardiner S.E."/>
            <person name="Bassett H."/>
            <person name="Chagne D."/>
            <person name="McCallum J."/>
            <person name="Dzierzon H."/>
            <person name="Deng C."/>
            <person name="Wang Y.Y."/>
            <person name="Barron L."/>
            <person name="Manako K."/>
            <person name="Bowen J."/>
            <person name="Foster T.M."/>
            <person name="Erridge Z.A."/>
            <person name="Tiffin H."/>
            <person name="Waite C.N."/>
            <person name="Davies K.M."/>
            <person name="Grierson E.P."/>
            <person name="Laing W.A."/>
            <person name="Kirk R."/>
            <person name="Chen X."/>
            <person name="Wood M."/>
            <person name="Montefiori M."/>
            <person name="Brummell D.A."/>
            <person name="Schwinn K.E."/>
            <person name="Catanach A."/>
            <person name="Fullerton C."/>
            <person name="Li D."/>
            <person name="Meiyalaghan S."/>
            <person name="Nieuwenhuizen N."/>
            <person name="Read N."/>
            <person name="Prakash R."/>
            <person name="Hunter D."/>
            <person name="Zhang H."/>
            <person name="McKenzie M."/>
            <person name="Knabel M."/>
            <person name="Harris A."/>
            <person name="Allan A.C."/>
            <person name="Gleave A."/>
            <person name="Chen A."/>
            <person name="Janssen B.J."/>
            <person name="Plunkett B."/>
            <person name="Ampomah-Dwamena C."/>
            <person name="Voogd C."/>
            <person name="Leif D."/>
            <person name="Lafferty D."/>
            <person name="Souleyre E.J.F."/>
            <person name="Varkonyi-Gasic E."/>
            <person name="Gambi F."/>
            <person name="Hanley J."/>
            <person name="Yao J.L."/>
            <person name="Cheung J."/>
            <person name="David K.M."/>
            <person name="Warren B."/>
            <person name="Marsh K."/>
            <person name="Snowden K.C."/>
            <person name="Lin-Wang K."/>
            <person name="Brian L."/>
            <person name="Martinez-Sanchez M."/>
            <person name="Wang M."/>
            <person name="Ileperuma N."/>
            <person name="Macnee N."/>
            <person name="Campin R."/>
            <person name="McAtee P."/>
            <person name="Drummond R.S.M."/>
            <person name="Espley R.V."/>
            <person name="Ireland H.S."/>
            <person name="Wu R."/>
            <person name="Atkinson R.G."/>
            <person name="Karunairetnam S."/>
            <person name="Bulley S."/>
            <person name="Chunkath S."/>
            <person name="Hanley Z."/>
            <person name="Storey R."/>
            <person name="Thrimawithana A.H."/>
            <person name="Thomson S."/>
            <person name="David C."/>
            <person name="Testolin R."/>
            <person name="Huang H."/>
            <person name="Hellens R.P."/>
            <person name="Schaffer R.J."/>
        </authorList>
    </citation>
    <scope>NUCLEOTIDE SEQUENCE [LARGE SCALE GENOMIC DNA]</scope>
    <source>
        <strain evidence="3">cv. Red5</strain>
    </source>
</reference>
<evidence type="ECO:0000256" key="1">
    <source>
        <dbReference type="SAM" id="Phobius"/>
    </source>
</evidence>
<protein>
    <submittedName>
        <fullName evidence="2">Cell migration-inducing and hyaluronan-binding protein</fullName>
    </submittedName>
</protein>
<dbReference type="STRING" id="1590841.A0A2R6PBN3"/>
<keyword evidence="3" id="KW-1185">Reference proteome</keyword>
<keyword evidence="1" id="KW-0472">Membrane</keyword>
<dbReference type="PANTHER" id="PTHR33333">
    <property type="entry name" value="ERYTHROCYTE MEMBRANE PROTEIN 1-LIKE"/>
    <property type="match status" value="1"/>
</dbReference>
<dbReference type="AlphaFoldDB" id="A0A2R6PBN3"/>
<dbReference type="InParanoid" id="A0A2R6PBN3"/>
<name>A0A2R6PBN3_ACTCC</name>
<comment type="caution">
    <text evidence="2">The sequence shown here is derived from an EMBL/GenBank/DDBJ whole genome shotgun (WGS) entry which is preliminary data.</text>
</comment>
<dbReference type="OMA" id="PGRNCRM"/>
<dbReference type="Proteomes" id="UP000241394">
    <property type="component" value="Chromosome LG27"/>
</dbReference>
<proteinExistence type="predicted"/>
<dbReference type="OrthoDB" id="1650029at2759"/>
<dbReference type="InterPro" id="IPR039926">
    <property type="entry name" value="Egg_app_1"/>
</dbReference>
<reference evidence="2 3" key="1">
    <citation type="submission" date="2017-07" db="EMBL/GenBank/DDBJ databases">
        <title>An improved, manually edited Actinidia chinensis var. chinensis (kiwifruit) genome highlights the challenges associated with draft genomes and gene prediction in plants.</title>
        <authorList>
            <person name="Pilkington S."/>
            <person name="Crowhurst R."/>
            <person name="Hilario E."/>
            <person name="Nardozza S."/>
            <person name="Fraser L."/>
            <person name="Peng Y."/>
            <person name="Gunaseelan K."/>
            <person name="Simpson R."/>
            <person name="Tahir J."/>
            <person name="Deroles S."/>
            <person name="Templeton K."/>
            <person name="Luo Z."/>
            <person name="Davy M."/>
            <person name="Cheng C."/>
            <person name="Mcneilage M."/>
            <person name="Scaglione D."/>
            <person name="Liu Y."/>
            <person name="Zhang Q."/>
            <person name="Datson P."/>
            <person name="De Silva N."/>
            <person name="Gardiner S."/>
            <person name="Bassett H."/>
            <person name="Chagne D."/>
            <person name="Mccallum J."/>
            <person name="Dzierzon H."/>
            <person name="Deng C."/>
            <person name="Wang Y.-Y."/>
            <person name="Barron N."/>
            <person name="Manako K."/>
            <person name="Bowen J."/>
            <person name="Foster T."/>
            <person name="Erridge Z."/>
            <person name="Tiffin H."/>
            <person name="Waite C."/>
            <person name="Davies K."/>
            <person name="Grierson E."/>
            <person name="Laing W."/>
            <person name="Kirk R."/>
            <person name="Chen X."/>
            <person name="Wood M."/>
            <person name="Montefiori M."/>
            <person name="Brummell D."/>
            <person name="Schwinn K."/>
            <person name="Catanach A."/>
            <person name="Fullerton C."/>
            <person name="Li D."/>
            <person name="Meiyalaghan S."/>
            <person name="Nieuwenhuizen N."/>
            <person name="Read N."/>
            <person name="Prakash R."/>
            <person name="Hunter D."/>
            <person name="Zhang H."/>
            <person name="Mckenzie M."/>
            <person name="Knabel M."/>
            <person name="Harris A."/>
            <person name="Allan A."/>
            <person name="Chen A."/>
            <person name="Janssen B."/>
            <person name="Plunkett B."/>
            <person name="Dwamena C."/>
            <person name="Voogd C."/>
            <person name="Leif D."/>
            <person name="Lafferty D."/>
            <person name="Souleyre E."/>
            <person name="Varkonyi-Gasic E."/>
            <person name="Gambi F."/>
            <person name="Hanley J."/>
            <person name="Yao J.-L."/>
            <person name="Cheung J."/>
            <person name="David K."/>
            <person name="Warren B."/>
            <person name="Marsh K."/>
            <person name="Snowden K."/>
            <person name="Lin-Wang K."/>
            <person name="Brian L."/>
            <person name="Martinez-Sanchez M."/>
            <person name="Wang M."/>
            <person name="Ileperuma N."/>
            <person name="Macnee N."/>
            <person name="Campin R."/>
            <person name="Mcatee P."/>
            <person name="Drummond R."/>
            <person name="Espley R."/>
            <person name="Ireland H."/>
            <person name="Wu R."/>
            <person name="Atkinson R."/>
            <person name="Karunairetnam S."/>
            <person name="Bulley S."/>
            <person name="Chunkath S."/>
            <person name="Hanley Z."/>
            <person name="Storey R."/>
            <person name="Thrimawithana A."/>
            <person name="Thomson S."/>
            <person name="David C."/>
            <person name="Testolin R."/>
        </authorList>
    </citation>
    <scope>NUCLEOTIDE SEQUENCE [LARGE SCALE GENOMIC DNA]</scope>
    <source>
        <strain evidence="3">cv. Red5</strain>
        <tissue evidence="2">Young leaf</tissue>
    </source>
</reference>
<evidence type="ECO:0000313" key="2">
    <source>
        <dbReference type="EMBL" id="PSR88187.1"/>
    </source>
</evidence>
<accession>A0A2R6PBN3</accession>
<evidence type="ECO:0000313" key="3">
    <source>
        <dbReference type="Proteomes" id="UP000241394"/>
    </source>
</evidence>